<name>A0A2T0TVX1_9SPHI</name>
<organism evidence="1 2">
    <name type="scientific">Arcticibacter pallidicorallinus</name>
    <dbReference type="NCBI Taxonomy" id="1259464"/>
    <lineage>
        <taxon>Bacteria</taxon>
        <taxon>Pseudomonadati</taxon>
        <taxon>Bacteroidota</taxon>
        <taxon>Sphingobacteriia</taxon>
        <taxon>Sphingobacteriales</taxon>
        <taxon>Sphingobacteriaceae</taxon>
        <taxon>Arcticibacter</taxon>
    </lineage>
</organism>
<comment type="caution">
    <text evidence="1">The sequence shown here is derived from an EMBL/GenBank/DDBJ whole genome shotgun (WGS) entry which is preliminary data.</text>
</comment>
<sequence>MKPSGVSFVYIGNTPDMKYLLTLIMPLMLFVTACEKTEYVVPNRTVIVDLEARDWEPFDNGRTYEASIDLPEYDSYTNQQGAILIYISFDGGRNYEQIPEVYEGISYGYVVTAGSLLLEIKRLDGGVITNLPASMRIKIVLIDSSEY</sequence>
<evidence type="ECO:0000313" key="2">
    <source>
        <dbReference type="Proteomes" id="UP000238034"/>
    </source>
</evidence>
<reference evidence="1 2" key="1">
    <citation type="submission" date="2018-03" db="EMBL/GenBank/DDBJ databases">
        <title>Genomic Encyclopedia of Type Strains, Phase III (KMG-III): the genomes of soil and plant-associated and newly described type strains.</title>
        <authorList>
            <person name="Whitman W."/>
        </authorList>
    </citation>
    <scope>NUCLEOTIDE SEQUENCE [LARGE SCALE GENOMIC DNA]</scope>
    <source>
        <strain evidence="1 2">CGMCC 1.9313</strain>
    </source>
</reference>
<accession>A0A2T0TVX1</accession>
<protein>
    <submittedName>
        <fullName evidence="1">Uncharacterized protein</fullName>
    </submittedName>
</protein>
<gene>
    <name evidence="1" type="ORF">B0I27_1107</name>
</gene>
<keyword evidence="2" id="KW-1185">Reference proteome</keyword>
<dbReference type="AlphaFoldDB" id="A0A2T0TVX1"/>
<dbReference type="PROSITE" id="PS51257">
    <property type="entry name" value="PROKAR_LIPOPROTEIN"/>
    <property type="match status" value="1"/>
</dbReference>
<proteinExistence type="predicted"/>
<dbReference type="Proteomes" id="UP000238034">
    <property type="component" value="Unassembled WGS sequence"/>
</dbReference>
<dbReference type="EMBL" id="PVTH01000010">
    <property type="protein sequence ID" value="PRY49834.1"/>
    <property type="molecule type" value="Genomic_DNA"/>
</dbReference>
<evidence type="ECO:0000313" key="1">
    <source>
        <dbReference type="EMBL" id="PRY49834.1"/>
    </source>
</evidence>